<evidence type="ECO:0000256" key="3">
    <source>
        <dbReference type="ARBA" id="ARBA00023274"/>
    </source>
</evidence>
<evidence type="ECO:0000256" key="2">
    <source>
        <dbReference type="ARBA" id="ARBA00022980"/>
    </source>
</evidence>
<gene>
    <name evidence="6" type="ORF">SPPG_06311</name>
</gene>
<feature type="region of interest" description="Disordered" evidence="4">
    <location>
        <begin position="116"/>
        <end position="141"/>
    </location>
</feature>
<evidence type="ECO:0000313" key="6">
    <source>
        <dbReference type="EMBL" id="KNC98629.1"/>
    </source>
</evidence>
<dbReference type="RefSeq" id="XP_016606669.1">
    <property type="nucleotide sequence ID" value="XM_016754525.1"/>
</dbReference>
<dbReference type="STRING" id="645134.A0A0L0HCL8"/>
<dbReference type="Proteomes" id="UP000053201">
    <property type="component" value="Unassembled WGS sequence"/>
</dbReference>
<dbReference type="FunFam" id="3.30.390.110:FF:000002">
    <property type="entry name" value="60S ribosomal protein L28"/>
    <property type="match status" value="1"/>
</dbReference>
<dbReference type="PANTHER" id="PTHR10544">
    <property type="entry name" value="60S RIBOSOMAL PROTEIN L28"/>
    <property type="match status" value="1"/>
</dbReference>
<dbReference type="GO" id="GO:0003735">
    <property type="term" value="F:structural constituent of ribosome"/>
    <property type="evidence" value="ECO:0007669"/>
    <property type="project" value="InterPro"/>
</dbReference>
<dbReference type="GO" id="GO:0005840">
    <property type="term" value="C:ribosome"/>
    <property type="evidence" value="ECO:0007669"/>
    <property type="project" value="UniProtKB-KW"/>
</dbReference>
<dbReference type="InterPro" id="IPR002672">
    <property type="entry name" value="Ribosomal_eL28"/>
</dbReference>
<dbReference type="InterPro" id="IPR029004">
    <property type="entry name" value="Ribosomal_eL28/Mak16"/>
</dbReference>
<sequence length="141" mass="15287">MSSDLIWLLTRDQSAFLVKRNGVQLSREPGNLLNRNSLKYSGLAQKKTIDISTAGTNGAVVSVKKTSVPASKPSKSVSKTTLKKSTRAGAKSVRNIIRTYRPDLEKAALARLSRVLESQKPGKVNKPKKLRGAKARKATTA</sequence>
<dbReference type="OMA" id="GKYGQRP"/>
<dbReference type="GO" id="GO:0006412">
    <property type="term" value="P:translation"/>
    <property type="evidence" value="ECO:0007669"/>
    <property type="project" value="InterPro"/>
</dbReference>
<keyword evidence="7" id="KW-1185">Reference proteome</keyword>
<evidence type="ECO:0000256" key="4">
    <source>
        <dbReference type="SAM" id="MobiDB-lite"/>
    </source>
</evidence>
<proteinExistence type="inferred from homology"/>
<dbReference type="VEuPathDB" id="FungiDB:SPPG_06311"/>
<keyword evidence="2" id="KW-0689">Ribosomal protein</keyword>
<dbReference type="eggNOG" id="KOG3412">
    <property type="taxonomic scope" value="Eukaryota"/>
</dbReference>
<reference evidence="6 7" key="1">
    <citation type="submission" date="2009-08" db="EMBL/GenBank/DDBJ databases">
        <title>The Genome Sequence of Spizellomyces punctatus strain DAOM BR117.</title>
        <authorList>
            <consortium name="The Broad Institute Genome Sequencing Platform"/>
            <person name="Russ C."/>
            <person name="Cuomo C."/>
            <person name="Shea T."/>
            <person name="Young S.K."/>
            <person name="Zeng Q."/>
            <person name="Koehrsen M."/>
            <person name="Haas B."/>
            <person name="Borodovsky M."/>
            <person name="Guigo R."/>
            <person name="Alvarado L."/>
            <person name="Berlin A."/>
            <person name="Bochicchio J."/>
            <person name="Borenstein D."/>
            <person name="Chapman S."/>
            <person name="Chen Z."/>
            <person name="Engels R."/>
            <person name="Freedman E."/>
            <person name="Gellesch M."/>
            <person name="Goldberg J."/>
            <person name="Griggs A."/>
            <person name="Gujja S."/>
            <person name="Heiman D."/>
            <person name="Hepburn T."/>
            <person name="Howarth C."/>
            <person name="Jen D."/>
            <person name="Larson L."/>
            <person name="Lewis B."/>
            <person name="Mehta T."/>
            <person name="Park D."/>
            <person name="Pearson M."/>
            <person name="Roberts A."/>
            <person name="Saif S."/>
            <person name="Shenoy N."/>
            <person name="Sisk P."/>
            <person name="Stolte C."/>
            <person name="Sykes S."/>
            <person name="Thomson T."/>
            <person name="Walk T."/>
            <person name="White J."/>
            <person name="Yandava C."/>
            <person name="Burger G."/>
            <person name="Gray M.W."/>
            <person name="Holland P.W.H."/>
            <person name="King N."/>
            <person name="Lang F.B.F."/>
            <person name="Roger A.J."/>
            <person name="Ruiz-Trillo I."/>
            <person name="Lander E."/>
            <person name="Nusbaum C."/>
        </authorList>
    </citation>
    <scope>NUCLEOTIDE SEQUENCE [LARGE SCALE GENOMIC DNA]</scope>
    <source>
        <strain evidence="6 7">DAOM BR117</strain>
    </source>
</reference>
<dbReference type="Pfam" id="PF01778">
    <property type="entry name" value="Ribosomal_L28e"/>
    <property type="match status" value="1"/>
</dbReference>
<dbReference type="OrthoDB" id="338850at2759"/>
<dbReference type="EMBL" id="KQ257460">
    <property type="protein sequence ID" value="KNC98629.1"/>
    <property type="molecule type" value="Genomic_DNA"/>
</dbReference>
<dbReference type="GO" id="GO:1990904">
    <property type="term" value="C:ribonucleoprotein complex"/>
    <property type="evidence" value="ECO:0007669"/>
    <property type="project" value="UniProtKB-KW"/>
</dbReference>
<accession>A0A0L0HCL8</accession>
<keyword evidence="3" id="KW-0687">Ribonucleoprotein</keyword>
<dbReference type="FunCoup" id="A0A0L0HCL8">
    <property type="interactions" value="391"/>
</dbReference>
<protein>
    <recommendedName>
        <fullName evidence="5">Ribosomal eL28/Mak16 domain-containing protein</fullName>
    </recommendedName>
</protein>
<name>A0A0L0HCL8_SPIPD</name>
<dbReference type="AlphaFoldDB" id="A0A0L0HCL8"/>
<organism evidence="6 7">
    <name type="scientific">Spizellomyces punctatus (strain DAOM BR117)</name>
    <dbReference type="NCBI Taxonomy" id="645134"/>
    <lineage>
        <taxon>Eukaryota</taxon>
        <taxon>Fungi</taxon>
        <taxon>Fungi incertae sedis</taxon>
        <taxon>Chytridiomycota</taxon>
        <taxon>Chytridiomycota incertae sedis</taxon>
        <taxon>Chytridiomycetes</taxon>
        <taxon>Spizellomycetales</taxon>
        <taxon>Spizellomycetaceae</taxon>
        <taxon>Spizellomyces</taxon>
    </lineage>
</organism>
<feature type="domain" description="Ribosomal eL28/Mak16" evidence="5">
    <location>
        <begin position="5"/>
        <end position="118"/>
    </location>
</feature>
<evidence type="ECO:0000313" key="7">
    <source>
        <dbReference type="Proteomes" id="UP000053201"/>
    </source>
</evidence>
<comment type="similarity">
    <text evidence="1">Belongs to the eukaryotic ribosomal protein eL28 family.</text>
</comment>
<evidence type="ECO:0000256" key="1">
    <source>
        <dbReference type="ARBA" id="ARBA00007926"/>
    </source>
</evidence>
<feature type="compositionally biased region" description="Basic residues" evidence="4">
    <location>
        <begin position="123"/>
        <end position="141"/>
    </location>
</feature>
<dbReference type="Gene3D" id="3.30.390.110">
    <property type="match status" value="1"/>
</dbReference>
<dbReference type="GeneID" id="27689629"/>
<dbReference type="InParanoid" id="A0A0L0HCL8"/>
<evidence type="ECO:0000259" key="5">
    <source>
        <dbReference type="Pfam" id="PF01778"/>
    </source>
</evidence>